<keyword evidence="1" id="KW-0175">Coiled coil</keyword>
<dbReference type="InterPro" id="IPR045884">
    <property type="entry name" value="At5g59350-like"/>
</dbReference>
<evidence type="ECO:0000313" key="4">
    <source>
        <dbReference type="EMBL" id="CAI9770509.1"/>
    </source>
</evidence>
<feature type="transmembrane region" description="Helical" evidence="3">
    <location>
        <begin position="260"/>
        <end position="284"/>
    </location>
</feature>
<feature type="region of interest" description="Disordered" evidence="2">
    <location>
        <begin position="381"/>
        <end position="401"/>
    </location>
</feature>
<dbReference type="Proteomes" id="UP000834106">
    <property type="component" value="Chromosome 11"/>
</dbReference>
<organism evidence="4 5">
    <name type="scientific">Fraxinus pennsylvanica</name>
    <dbReference type="NCBI Taxonomy" id="56036"/>
    <lineage>
        <taxon>Eukaryota</taxon>
        <taxon>Viridiplantae</taxon>
        <taxon>Streptophyta</taxon>
        <taxon>Embryophyta</taxon>
        <taxon>Tracheophyta</taxon>
        <taxon>Spermatophyta</taxon>
        <taxon>Magnoliopsida</taxon>
        <taxon>eudicotyledons</taxon>
        <taxon>Gunneridae</taxon>
        <taxon>Pentapetalae</taxon>
        <taxon>asterids</taxon>
        <taxon>lamiids</taxon>
        <taxon>Lamiales</taxon>
        <taxon>Oleaceae</taxon>
        <taxon>Oleeae</taxon>
        <taxon>Fraxinus</taxon>
    </lineage>
</organism>
<dbReference type="AlphaFoldDB" id="A0AAD1ZJA1"/>
<evidence type="ECO:0000256" key="2">
    <source>
        <dbReference type="SAM" id="MobiDB-lite"/>
    </source>
</evidence>
<keyword evidence="3" id="KW-0812">Transmembrane</keyword>
<feature type="coiled-coil region" evidence="1">
    <location>
        <begin position="114"/>
        <end position="165"/>
    </location>
</feature>
<dbReference type="PANTHER" id="PTHR34054:SF16">
    <property type="entry name" value="MEMBRANE LIPOPROTEIN"/>
    <property type="match status" value="1"/>
</dbReference>
<keyword evidence="5" id="KW-1185">Reference proteome</keyword>
<gene>
    <name evidence="4" type="ORF">FPE_LOCUS17939</name>
</gene>
<feature type="region of interest" description="Disordered" evidence="2">
    <location>
        <begin position="511"/>
        <end position="533"/>
    </location>
</feature>
<evidence type="ECO:0000313" key="5">
    <source>
        <dbReference type="Proteomes" id="UP000834106"/>
    </source>
</evidence>
<evidence type="ECO:0000256" key="3">
    <source>
        <dbReference type="SAM" id="Phobius"/>
    </source>
</evidence>
<evidence type="ECO:0000256" key="1">
    <source>
        <dbReference type="SAM" id="Coils"/>
    </source>
</evidence>
<keyword evidence="3" id="KW-0472">Membrane</keyword>
<feature type="compositionally biased region" description="Basic and acidic residues" evidence="2">
    <location>
        <begin position="385"/>
        <end position="395"/>
    </location>
</feature>
<name>A0AAD1ZJA1_9LAMI</name>
<dbReference type="PANTHER" id="PTHR34054">
    <property type="entry name" value="EXPRESSED PROTEIN"/>
    <property type="match status" value="1"/>
</dbReference>
<dbReference type="EMBL" id="OU503046">
    <property type="protein sequence ID" value="CAI9770509.1"/>
    <property type="molecule type" value="Genomic_DNA"/>
</dbReference>
<sequence length="533" mass="60068">MSTAEVPGRRRGDLLEDFSFASSVAFPLASGRSESDSGFQQWCHRNNYPWQPSESEREFLDHTLMFFHGTNNPRKRGRDPQPFSSEFDTDLHLSFGRQKQLRRSQSVNSCSIMAQNLSHHIKQQRNELQNLLQAQTVADSEAQRLREKETELKKAAQLNSILEAQAGQINAEVQMWQARAREQEVTAAMLPAQLLQAVKGCSAHQVQMDAGNEVGCTVGDVDDVESQYIDPDRVVELTGPSCKRCRWHDASVKMGSFSGLGIGLSLVFGFILIGLVAELCYLLWWKKRITSSRGEIESFSCLFCWKKPYSVNSSQEQTNTVKNPAESINRHEEIDLELGSSKDLLLKGYGEDGVETELMRLHNLWGPPRFLFTIKEESKEDLESDDGKSKGDRSSRKGSRTRSLSDLFIGVDGTGTPYLTPISSPSVKAFDSCYNHGFNPLFESLSEAEVNRLRSSPPPKFKFLKDAEDKLFRRLLMEEAEKRRVGFSNLSEEEKNGSFMSFINKSHNKESQVLPLASSPTFRPELDKKSSGK</sequence>
<reference evidence="4" key="1">
    <citation type="submission" date="2023-05" db="EMBL/GenBank/DDBJ databases">
        <authorList>
            <person name="Huff M."/>
        </authorList>
    </citation>
    <scope>NUCLEOTIDE SEQUENCE</scope>
</reference>
<proteinExistence type="predicted"/>
<protein>
    <submittedName>
        <fullName evidence="4">Uncharacterized protein</fullName>
    </submittedName>
</protein>
<feature type="compositionally biased region" description="Basic and acidic residues" evidence="2">
    <location>
        <begin position="524"/>
        <end position="533"/>
    </location>
</feature>
<accession>A0AAD1ZJA1</accession>
<keyword evidence="3" id="KW-1133">Transmembrane helix</keyword>